<keyword evidence="3" id="KW-1185">Reference proteome</keyword>
<feature type="chain" id="PRO_5038592576" evidence="1">
    <location>
        <begin position="26"/>
        <end position="131"/>
    </location>
</feature>
<dbReference type="AlphaFoldDB" id="A0A7X6LXF0"/>
<evidence type="ECO:0000256" key="1">
    <source>
        <dbReference type="SAM" id="SignalP"/>
    </source>
</evidence>
<keyword evidence="1" id="KW-0732">Signal</keyword>
<reference evidence="2 3" key="1">
    <citation type="submission" date="2020-04" db="EMBL/GenBank/DDBJ databases">
        <title>MicrobeNet Type strains.</title>
        <authorList>
            <person name="Nicholson A.C."/>
        </authorList>
    </citation>
    <scope>NUCLEOTIDE SEQUENCE [LARGE SCALE GENOMIC DNA]</scope>
    <source>
        <strain evidence="2 3">DSM 44445</strain>
    </source>
</reference>
<comment type="caution">
    <text evidence="2">The sequence shown here is derived from an EMBL/GenBank/DDBJ whole genome shotgun (WGS) entry which is preliminary data.</text>
</comment>
<proteinExistence type="predicted"/>
<evidence type="ECO:0000313" key="2">
    <source>
        <dbReference type="EMBL" id="NKY85799.1"/>
    </source>
</evidence>
<organism evidence="2 3">
    <name type="scientific">Nocardia veterana</name>
    <dbReference type="NCBI Taxonomy" id="132249"/>
    <lineage>
        <taxon>Bacteria</taxon>
        <taxon>Bacillati</taxon>
        <taxon>Actinomycetota</taxon>
        <taxon>Actinomycetes</taxon>
        <taxon>Mycobacteriales</taxon>
        <taxon>Nocardiaceae</taxon>
        <taxon>Nocardia</taxon>
    </lineage>
</organism>
<dbReference type="EMBL" id="JAAXPE010000006">
    <property type="protein sequence ID" value="NKY85799.1"/>
    <property type="molecule type" value="Genomic_DNA"/>
</dbReference>
<sequence length="131" mass="13616">MGTARKFIGMSVLVAGAATMITAAAGSAAAEPRDCVLDRWATGASAHCGGDGTYILEVDCVGVNLAYGAPLGPYYKSVTGFADNPASRPSRDCLMPLTLGQIGIVTDARITQVPTRPGLPDNAWEYDPGRR</sequence>
<name>A0A7X6LXF0_9NOCA</name>
<evidence type="ECO:0000313" key="3">
    <source>
        <dbReference type="Proteomes" id="UP000523447"/>
    </source>
</evidence>
<gene>
    <name evidence="2" type="ORF">HGA07_09205</name>
</gene>
<protein>
    <submittedName>
        <fullName evidence="2">Uncharacterized protein</fullName>
    </submittedName>
</protein>
<accession>A0A7X6LXF0</accession>
<dbReference type="Proteomes" id="UP000523447">
    <property type="component" value="Unassembled WGS sequence"/>
</dbReference>
<dbReference type="RefSeq" id="WP_157171590.1">
    <property type="nucleotide sequence ID" value="NZ_CAWPHS010000056.1"/>
</dbReference>
<feature type="signal peptide" evidence="1">
    <location>
        <begin position="1"/>
        <end position="25"/>
    </location>
</feature>